<proteinExistence type="predicted"/>
<dbReference type="AlphaFoldDB" id="A0A2H3BYC1"/>
<accession>A0A2H3BYC1</accession>
<keyword evidence="2" id="KW-1185">Reference proteome</keyword>
<organism evidence="1 2">
    <name type="scientific">Armillaria solidipes</name>
    <dbReference type="NCBI Taxonomy" id="1076256"/>
    <lineage>
        <taxon>Eukaryota</taxon>
        <taxon>Fungi</taxon>
        <taxon>Dikarya</taxon>
        <taxon>Basidiomycota</taxon>
        <taxon>Agaricomycotina</taxon>
        <taxon>Agaricomycetes</taxon>
        <taxon>Agaricomycetidae</taxon>
        <taxon>Agaricales</taxon>
        <taxon>Marasmiineae</taxon>
        <taxon>Physalacriaceae</taxon>
        <taxon>Armillaria</taxon>
    </lineage>
</organism>
<dbReference type="EMBL" id="KZ293434">
    <property type="protein sequence ID" value="PBK68046.1"/>
    <property type="molecule type" value="Genomic_DNA"/>
</dbReference>
<name>A0A2H3BYC1_9AGAR</name>
<gene>
    <name evidence="1" type="ORF">ARMSODRAFT_1020073</name>
</gene>
<reference evidence="2" key="1">
    <citation type="journal article" date="2017" name="Nat. Ecol. Evol.">
        <title>Genome expansion and lineage-specific genetic innovations in the forest pathogenic fungi Armillaria.</title>
        <authorList>
            <person name="Sipos G."/>
            <person name="Prasanna A.N."/>
            <person name="Walter M.C."/>
            <person name="O'Connor E."/>
            <person name="Balint B."/>
            <person name="Krizsan K."/>
            <person name="Kiss B."/>
            <person name="Hess J."/>
            <person name="Varga T."/>
            <person name="Slot J."/>
            <person name="Riley R."/>
            <person name="Boka B."/>
            <person name="Rigling D."/>
            <person name="Barry K."/>
            <person name="Lee J."/>
            <person name="Mihaltcheva S."/>
            <person name="LaButti K."/>
            <person name="Lipzen A."/>
            <person name="Waldron R."/>
            <person name="Moloney N.M."/>
            <person name="Sperisen C."/>
            <person name="Kredics L."/>
            <person name="Vagvoelgyi C."/>
            <person name="Patrignani A."/>
            <person name="Fitzpatrick D."/>
            <person name="Nagy I."/>
            <person name="Doyle S."/>
            <person name="Anderson J.B."/>
            <person name="Grigoriev I.V."/>
            <person name="Gueldener U."/>
            <person name="Muensterkoetter M."/>
            <person name="Nagy L.G."/>
        </authorList>
    </citation>
    <scope>NUCLEOTIDE SEQUENCE [LARGE SCALE GENOMIC DNA]</scope>
    <source>
        <strain evidence="2">28-4</strain>
    </source>
</reference>
<dbReference type="Proteomes" id="UP000218334">
    <property type="component" value="Unassembled WGS sequence"/>
</dbReference>
<evidence type="ECO:0000313" key="2">
    <source>
        <dbReference type="Proteomes" id="UP000218334"/>
    </source>
</evidence>
<evidence type="ECO:0000313" key="1">
    <source>
        <dbReference type="EMBL" id="PBK68046.1"/>
    </source>
</evidence>
<protein>
    <submittedName>
        <fullName evidence="1">Uncharacterized protein</fullName>
    </submittedName>
</protein>
<sequence length="334" mass="38057">MDVLTKLETALSTFSPPSSVSPSVLRPKYQSIISAAQDLLVKVEDIPVKQAQNIPPKRAPADNQAKKHVNEILSYLRDPYITLQEFCTFVQVDRLPKYERREQEFLIRLVRGYQPASIHLVKQALPYELRPSSNVWSRACDRLVRAKSLADPVSHLSHIDCQLINLDQGAPLTCLIDYALYTAARLQFAIEYNSLHAQDRNGYSDKVFNLCKRRDIDRLHGHPAGIATLKQTFKTRHRKDVTSQNHLLNLYRLFGVSILLDPSLEMCTKTGAPTCSNTYVVTIDLLQQRLVPFTPALDALDDQNRVFLFNFLHAMGTPSVYNFIKNFVKTFDQN</sequence>